<dbReference type="EMBL" id="LCYN01000039">
    <property type="protein sequence ID" value="KKZ90835.1"/>
    <property type="molecule type" value="Genomic_DNA"/>
</dbReference>
<protein>
    <submittedName>
        <fullName evidence="1">Uncharacterized protein</fullName>
    </submittedName>
</protein>
<sequence>MLGIFLKISFTIFILVARSVSSPKSISTGYIVVNQPTVLLISTFSKISSLPCPSIFIFMQFSPVISLVPNNKEVNNISFISVLYALLDFLNKLIVFSLSKEILTVLLFSNVSLLSSSFLGINATSVFAISLQYSLSFNNLLLLAYSLNLVENSLKDSVLNPTSNFSPFKS</sequence>
<accession>A0A0G8BTI5</accession>
<evidence type="ECO:0000313" key="2">
    <source>
        <dbReference type="Proteomes" id="UP000035350"/>
    </source>
</evidence>
<name>A0A0G8BTI5_9BACI</name>
<reference evidence="2" key="2">
    <citation type="submission" date="2015-04" db="EMBL/GenBank/DDBJ databases">
        <title>Draft Genome Sequences of Eight Spore-Forming Food Isolates of Bacillus cereus Genome sequencing.</title>
        <authorList>
            <person name="Krawcyk A.O."/>
            <person name="de Jong A."/>
            <person name="Eijlander R.T."/>
            <person name="Berendsen E.M."/>
            <person name="Holsappel S."/>
            <person name="Wells-Bennik M."/>
            <person name="Kuipers O.P."/>
        </authorList>
    </citation>
    <scope>NUCLEOTIDE SEQUENCE [LARGE SCALE GENOMIC DNA]</scope>
    <source>
        <strain evidence="2">B4147</strain>
    </source>
</reference>
<proteinExistence type="predicted"/>
<evidence type="ECO:0000313" key="1">
    <source>
        <dbReference type="EMBL" id="KKZ90835.1"/>
    </source>
</evidence>
<dbReference type="AlphaFoldDB" id="A0A0G8BTI5"/>
<reference evidence="1 2" key="1">
    <citation type="journal article" date="2015" name="Genome Announc.">
        <title>Next-Generation Whole-Genome Sequencing of Eight Strains of Bacillus cereus, Isolated from Food.</title>
        <authorList>
            <person name="Krawczyk A.O."/>
            <person name="de Jong A."/>
            <person name="Eijlander R.T."/>
            <person name="Berendsen E.M."/>
            <person name="Holsappel S."/>
            <person name="Wells-Bennik M.H."/>
            <person name="Kuipers O.P."/>
        </authorList>
    </citation>
    <scope>NUCLEOTIDE SEQUENCE [LARGE SCALE GENOMIC DNA]</scope>
    <source>
        <strain evidence="1 2">B4147</strain>
    </source>
</reference>
<organism evidence="1 2">
    <name type="scientific">Bacillus wiedmannii</name>
    <dbReference type="NCBI Taxonomy" id="1890302"/>
    <lineage>
        <taxon>Bacteria</taxon>
        <taxon>Bacillati</taxon>
        <taxon>Bacillota</taxon>
        <taxon>Bacilli</taxon>
        <taxon>Bacillales</taxon>
        <taxon>Bacillaceae</taxon>
        <taxon>Bacillus</taxon>
        <taxon>Bacillus cereus group</taxon>
    </lineage>
</organism>
<comment type="caution">
    <text evidence="1">The sequence shown here is derived from an EMBL/GenBank/DDBJ whole genome shotgun (WGS) entry which is preliminary data.</text>
</comment>
<gene>
    <name evidence="1" type="ORF">B4147_0198</name>
</gene>
<dbReference type="Proteomes" id="UP000035350">
    <property type="component" value="Unassembled WGS sequence"/>
</dbReference>